<evidence type="ECO:0000313" key="3">
    <source>
        <dbReference type="Proteomes" id="UP001196980"/>
    </source>
</evidence>
<sequence length="136" mass="15342">MRPPEEVKKKLVRQWLAKADDDVKACEALLALRPPLLYPTCFHAQQAAEKYIKAILTWYQIEFPKTHSIKQLLDLAEPAQPGLINGLKDAVMLTPYGVDIRYPSGVPEPDMQEAEQALKLASKVRDAVMKYLKGII</sequence>
<dbReference type="Pfam" id="PF05168">
    <property type="entry name" value="HEPN"/>
    <property type="match status" value="1"/>
</dbReference>
<dbReference type="Proteomes" id="UP001196980">
    <property type="component" value="Unassembled WGS sequence"/>
</dbReference>
<proteinExistence type="predicted"/>
<dbReference type="Gene3D" id="1.20.120.330">
    <property type="entry name" value="Nucleotidyltransferases domain 2"/>
    <property type="match status" value="1"/>
</dbReference>
<evidence type="ECO:0000259" key="1">
    <source>
        <dbReference type="PROSITE" id="PS50910"/>
    </source>
</evidence>
<reference evidence="2 3" key="1">
    <citation type="journal article" date="2020" name="J Geophys Res Biogeosci">
        <title>Magnetotaxis as an Adaptation to Enable Bacterial Shuttling of Microbial Sulfur and Sulfur Cycling Across Aquatic Oxic#Anoxic Interfaces.</title>
        <authorList>
            <person name="Li J."/>
            <person name="Liu P."/>
            <person name="Wang J."/>
            <person name="Roberts A.P."/>
            <person name="Pan Y."/>
        </authorList>
    </citation>
    <scope>NUCLEOTIDE SEQUENCE [LARGE SCALE GENOMIC DNA]</scope>
    <source>
        <strain evidence="2 3">MYR-1_YQ</strain>
    </source>
</reference>
<accession>A0ABS6RZ98</accession>
<feature type="domain" description="HEPN" evidence="1">
    <location>
        <begin position="18"/>
        <end position="124"/>
    </location>
</feature>
<dbReference type="PROSITE" id="PS50910">
    <property type="entry name" value="HEPN"/>
    <property type="match status" value="1"/>
</dbReference>
<gene>
    <name evidence="2" type="ORF">HWQ67_10295</name>
</gene>
<keyword evidence="3" id="KW-1185">Reference proteome</keyword>
<dbReference type="SMART" id="SM00748">
    <property type="entry name" value="HEPN"/>
    <property type="match status" value="1"/>
</dbReference>
<organism evidence="2 3">
    <name type="scientific">Candidatus Magnetobacterium casense</name>
    <dbReference type="NCBI Taxonomy" id="1455061"/>
    <lineage>
        <taxon>Bacteria</taxon>
        <taxon>Pseudomonadati</taxon>
        <taxon>Nitrospirota</taxon>
        <taxon>Thermodesulfovibrionia</taxon>
        <taxon>Thermodesulfovibrionales</taxon>
        <taxon>Candidatus Magnetobacteriaceae</taxon>
        <taxon>Candidatus Magnetobacterium</taxon>
    </lineage>
</organism>
<dbReference type="RefSeq" id="WP_218252604.1">
    <property type="nucleotide sequence ID" value="NZ_JABXWD010000177.1"/>
</dbReference>
<protein>
    <submittedName>
        <fullName evidence="2">HEPN domain-containing protein</fullName>
    </submittedName>
</protein>
<dbReference type="SUPFAM" id="SSF81593">
    <property type="entry name" value="Nucleotidyltransferase substrate binding subunit/domain"/>
    <property type="match status" value="1"/>
</dbReference>
<comment type="caution">
    <text evidence="2">The sequence shown here is derived from an EMBL/GenBank/DDBJ whole genome shotgun (WGS) entry which is preliminary data.</text>
</comment>
<name>A0ABS6RZ98_9BACT</name>
<evidence type="ECO:0000313" key="2">
    <source>
        <dbReference type="EMBL" id="MBV6341975.1"/>
    </source>
</evidence>
<dbReference type="InterPro" id="IPR007842">
    <property type="entry name" value="HEPN_dom"/>
</dbReference>
<dbReference type="EMBL" id="JABXWD010000177">
    <property type="protein sequence ID" value="MBV6341975.1"/>
    <property type="molecule type" value="Genomic_DNA"/>
</dbReference>